<dbReference type="InterPro" id="IPR001995">
    <property type="entry name" value="Peptidase_A2_cat"/>
</dbReference>
<protein>
    <submittedName>
        <fullName evidence="4">Aspartyl protease family protein</fullName>
    </submittedName>
</protein>
<dbReference type="SUPFAM" id="SSF50630">
    <property type="entry name" value="Acid proteases"/>
    <property type="match status" value="1"/>
</dbReference>
<evidence type="ECO:0000256" key="1">
    <source>
        <dbReference type="ARBA" id="ARBA00022801"/>
    </source>
</evidence>
<gene>
    <name evidence="4" type="ORF">SAMN02982919_00869</name>
</gene>
<sequence>MLQPYSHGIHHLLAAAFLALTPTLAPAQSVALSGVLGGKALLVVAGAAPRAVAAGETHQGVRVLSVGKEEAVVEVAGTRSTLQLGQAPVSVGGTGGGSQRVVLVADARGHFVQQGQINGQLMEFMVDTGASTIALGQAQAQRLGLDYRSGPPVRINTANGIAQGWRLRLDSVRLGDVQVFGVDAIVTSQPMPYVLLGNNFLNYFQMTRSPDQMVLEKRR</sequence>
<dbReference type="Pfam" id="PF13975">
    <property type="entry name" value="gag-asp_proteas"/>
    <property type="match status" value="1"/>
</dbReference>
<dbReference type="InterPro" id="IPR011969">
    <property type="entry name" value="Clan_AA_Asp_peptidase_C"/>
</dbReference>
<evidence type="ECO:0000313" key="4">
    <source>
        <dbReference type="EMBL" id="SEQ63927.1"/>
    </source>
</evidence>
<keyword evidence="4" id="KW-0645">Protease</keyword>
<organism evidence="4 5">
    <name type="scientific">Giesbergeria anulus</name>
    <dbReference type="NCBI Taxonomy" id="180197"/>
    <lineage>
        <taxon>Bacteria</taxon>
        <taxon>Pseudomonadati</taxon>
        <taxon>Pseudomonadota</taxon>
        <taxon>Betaproteobacteria</taxon>
        <taxon>Burkholderiales</taxon>
        <taxon>Comamonadaceae</taxon>
        <taxon>Giesbergeria</taxon>
    </lineage>
</organism>
<dbReference type="Gene3D" id="2.40.70.10">
    <property type="entry name" value="Acid Proteases"/>
    <property type="match status" value="1"/>
</dbReference>
<dbReference type="GO" id="GO:0006508">
    <property type="term" value="P:proteolysis"/>
    <property type="evidence" value="ECO:0007669"/>
    <property type="project" value="UniProtKB-KW"/>
</dbReference>
<dbReference type="CDD" id="cd05483">
    <property type="entry name" value="retropepsin_like_bacteria"/>
    <property type="match status" value="1"/>
</dbReference>
<dbReference type="InterPro" id="IPR001969">
    <property type="entry name" value="Aspartic_peptidase_AS"/>
</dbReference>
<feature type="signal peptide" evidence="2">
    <location>
        <begin position="1"/>
        <end position="27"/>
    </location>
</feature>
<dbReference type="NCBIfam" id="TIGR02281">
    <property type="entry name" value="clan_AA_DTGA"/>
    <property type="match status" value="1"/>
</dbReference>
<dbReference type="RefSeq" id="WP_091453434.1">
    <property type="nucleotide sequence ID" value="NZ_FOGD01000002.1"/>
</dbReference>
<dbReference type="EMBL" id="FOGD01000002">
    <property type="protein sequence ID" value="SEQ63927.1"/>
    <property type="molecule type" value="Genomic_DNA"/>
</dbReference>
<keyword evidence="1" id="KW-0378">Hydrolase</keyword>
<feature type="chain" id="PRO_5011617317" evidence="2">
    <location>
        <begin position="28"/>
        <end position="219"/>
    </location>
</feature>
<keyword evidence="5" id="KW-1185">Reference proteome</keyword>
<feature type="domain" description="Peptidase A2" evidence="3">
    <location>
        <begin position="122"/>
        <end position="200"/>
    </location>
</feature>
<dbReference type="PROSITE" id="PS00141">
    <property type="entry name" value="ASP_PROTEASE"/>
    <property type="match status" value="1"/>
</dbReference>
<evidence type="ECO:0000256" key="2">
    <source>
        <dbReference type="SAM" id="SignalP"/>
    </source>
</evidence>
<dbReference type="InterPro" id="IPR021109">
    <property type="entry name" value="Peptidase_aspartic_dom_sf"/>
</dbReference>
<accession>A0A1H9HNP3</accession>
<dbReference type="STRING" id="180197.SAMN02982919_00869"/>
<evidence type="ECO:0000259" key="3">
    <source>
        <dbReference type="PROSITE" id="PS50175"/>
    </source>
</evidence>
<keyword evidence="2" id="KW-0732">Signal</keyword>
<evidence type="ECO:0000313" key="5">
    <source>
        <dbReference type="Proteomes" id="UP000199766"/>
    </source>
</evidence>
<name>A0A1H9HNP3_9BURK</name>
<dbReference type="InterPro" id="IPR034122">
    <property type="entry name" value="Retropepsin-like_bacterial"/>
</dbReference>
<dbReference type="OrthoDB" id="185963at2"/>
<dbReference type="PROSITE" id="PS50175">
    <property type="entry name" value="ASP_PROT_RETROV"/>
    <property type="match status" value="1"/>
</dbReference>
<dbReference type="Proteomes" id="UP000199766">
    <property type="component" value="Unassembled WGS sequence"/>
</dbReference>
<dbReference type="GO" id="GO:0004190">
    <property type="term" value="F:aspartic-type endopeptidase activity"/>
    <property type="evidence" value="ECO:0007669"/>
    <property type="project" value="InterPro"/>
</dbReference>
<reference evidence="4 5" key="1">
    <citation type="submission" date="2016-10" db="EMBL/GenBank/DDBJ databases">
        <authorList>
            <person name="de Groot N.N."/>
        </authorList>
    </citation>
    <scope>NUCLEOTIDE SEQUENCE [LARGE SCALE GENOMIC DNA]</scope>
    <source>
        <strain evidence="4 5">ATCC 35958</strain>
    </source>
</reference>
<dbReference type="AlphaFoldDB" id="A0A1H9HNP3"/>
<proteinExistence type="predicted"/>